<dbReference type="EMBL" id="CP157400">
    <property type="protein sequence ID" value="XBS08678.1"/>
    <property type="molecule type" value="Genomic_DNA"/>
</dbReference>
<keyword evidence="1" id="KW-0472">Membrane</keyword>
<feature type="signal peptide" evidence="2">
    <location>
        <begin position="1"/>
        <end position="22"/>
    </location>
</feature>
<evidence type="ECO:0000256" key="1">
    <source>
        <dbReference type="SAM" id="Phobius"/>
    </source>
</evidence>
<evidence type="ECO:0000256" key="2">
    <source>
        <dbReference type="SAM" id="SignalP"/>
    </source>
</evidence>
<reference evidence="3" key="2">
    <citation type="submission" date="2024-05" db="EMBL/GenBank/DDBJ databases">
        <authorList>
            <person name="Chen H."/>
        </authorList>
    </citation>
    <scope>NUCLEOTIDE SEQUENCE</scope>
    <source>
        <strain evidence="3">CGMCC 7049</strain>
    </source>
</reference>
<feature type="chain" id="PRO_5043414438" description="DUF2334 domain-containing protein" evidence="2">
    <location>
        <begin position="23"/>
        <end position="516"/>
    </location>
</feature>
<dbReference type="AlphaFoldDB" id="A0AAU7NNY4"/>
<protein>
    <recommendedName>
        <fullName evidence="4">DUF2334 domain-containing protein</fullName>
    </recommendedName>
</protein>
<reference evidence="3" key="1">
    <citation type="submission" date="2014-02" db="EMBL/GenBank/DDBJ databases">
        <authorList>
            <person name="Zhao D."/>
            <person name="Dong X."/>
            <person name="Li Y."/>
            <person name="Lv L."/>
            <person name="Zhao D."/>
            <person name="Gao Y."/>
            <person name="Wang Y."/>
            <person name="Li Y."/>
        </authorList>
    </citation>
    <scope>NUCLEOTIDE SEQUENCE</scope>
    <source>
        <strain evidence="3">CGMCC 7049</strain>
    </source>
</reference>
<keyword evidence="1" id="KW-0812">Transmembrane</keyword>
<keyword evidence="1" id="KW-1133">Transmembrane helix</keyword>
<dbReference type="RefSeq" id="WP_029257727.1">
    <property type="nucleotide sequence ID" value="NZ_CP157400.1"/>
</dbReference>
<sequence length="516" mass="58486">MRKIIMFFLTIFFMTLGGVVQATQTVHGSERDDNRVLLVYDSQNTVEQGEKKIDTLQRMLAGMGLKVKTVKESEYQKGELNHSYQGVITMINWKQASLDNPTFVKDRNQYDGVKLHIGEGLDRTEQKQLQVKLKTIYQQQFILSDDSSTEMLPFVERMDVLTGVPKQAQSYGMLKTQNNEGQSYKYGVINQKQGYLPFFNNKGLGLITASKMIAILFNRQEETKPLLTITNVSPYSNLKLLDQLSVFCENHGIPLAVSTSTVAKNTEMHAYKRFTMYLRRLEDRGGVIFLQAPVIGGATADNAGELSELFDNYLLNLAQNQVYPVGISAQGFWNQDQVLRNSALKKANYQMLLPNKKVVYLDQDNQGGTNSRSYLALPASSFNKIKHQADVRFAMPTALTFKMPDSKVKLKNLKEQIQALNFEWQAPDEAINSKIDFASSSLAFQNGQYLVNGKETEVEVNSNMENTDKPTPTPALFKGFFRVEGQIITVFFAIIFTVLIIFIAFGRKIYKNMFKR</sequence>
<keyword evidence="2" id="KW-0732">Signal</keyword>
<proteinExistence type="predicted"/>
<organism evidence="3">
    <name type="scientific">Pediococcus pentosaceus CGMCC 7049</name>
    <dbReference type="NCBI Taxonomy" id="1460385"/>
    <lineage>
        <taxon>Bacteria</taxon>
        <taxon>Bacillati</taxon>
        <taxon>Bacillota</taxon>
        <taxon>Bacilli</taxon>
        <taxon>Lactobacillales</taxon>
        <taxon>Lactobacillaceae</taxon>
        <taxon>Pediococcus</taxon>
    </lineage>
</organism>
<feature type="transmembrane region" description="Helical" evidence="1">
    <location>
        <begin position="487"/>
        <end position="506"/>
    </location>
</feature>
<name>A0AAU7NNY4_PEDPE</name>
<evidence type="ECO:0000313" key="3">
    <source>
        <dbReference type="EMBL" id="XBS08678.1"/>
    </source>
</evidence>
<accession>A0AAU7NNY4</accession>
<evidence type="ECO:0008006" key="4">
    <source>
        <dbReference type="Google" id="ProtNLM"/>
    </source>
</evidence>
<gene>
    <name evidence="3" type="ORF">BB06_01605</name>
</gene>